<accession>A0ABZ0TFT6</accession>
<dbReference type="Proteomes" id="UP001324380">
    <property type="component" value="Chromosome"/>
</dbReference>
<organism evidence="1 2">
    <name type="scientific">Mucilaginibacter sabulilitoris</name>
    <dbReference type="NCBI Taxonomy" id="1173583"/>
    <lineage>
        <taxon>Bacteria</taxon>
        <taxon>Pseudomonadati</taxon>
        <taxon>Bacteroidota</taxon>
        <taxon>Sphingobacteriia</taxon>
        <taxon>Sphingobacteriales</taxon>
        <taxon>Sphingobacteriaceae</taxon>
        <taxon>Mucilaginibacter</taxon>
    </lineage>
</organism>
<dbReference type="RefSeq" id="WP_321560832.1">
    <property type="nucleotide sequence ID" value="NZ_CP139558.1"/>
</dbReference>
<keyword evidence="2" id="KW-1185">Reference proteome</keyword>
<gene>
    <name evidence="1" type="ORF">SNE25_20315</name>
</gene>
<evidence type="ECO:0000313" key="1">
    <source>
        <dbReference type="EMBL" id="WPU91666.1"/>
    </source>
</evidence>
<proteinExistence type="predicted"/>
<reference evidence="1 2" key="1">
    <citation type="submission" date="2023-11" db="EMBL/GenBank/DDBJ databases">
        <title>Analysis of the Genomes of Mucilaginibacter gossypii cycad 4 and M. sabulilitoris SNA2: microbes with the potential for plant growth promotion.</title>
        <authorList>
            <person name="Hirsch A.M."/>
            <person name="Humm E."/>
            <person name="Rubbi M."/>
            <person name="Del Vecchio G."/>
            <person name="Ha S.M."/>
            <person name="Pellegrini M."/>
            <person name="Gunsalus R.P."/>
        </authorList>
    </citation>
    <scope>NUCLEOTIDE SEQUENCE [LARGE SCALE GENOMIC DNA]</scope>
    <source>
        <strain evidence="1 2">SNA2</strain>
    </source>
</reference>
<dbReference type="EMBL" id="CP139558">
    <property type="protein sequence ID" value="WPU91666.1"/>
    <property type="molecule type" value="Genomic_DNA"/>
</dbReference>
<protein>
    <submittedName>
        <fullName evidence="1">Uncharacterized protein</fullName>
    </submittedName>
</protein>
<sequence>MKRSVIAKMPLTFTLKKRNEYFIASPKRAGNKIWGQEVVKPAFYEGHNCKDPKVR</sequence>
<evidence type="ECO:0000313" key="2">
    <source>
        <dbReference type="Proteomes" id="UP001324380"/>
    </source>
</evidence>
<name>A0ABZ0TFT6_9SPHI</name>